<dbReference type="RefSeq" id="WP_281814499.1">
    <property type="nucleotide sequence ID" value="NZ_BRLB01000003.1"/>
</dbReference>
<keyword evidence="1" id="KW-1133">Transmembrane helix</keyword>
<feature type="transmembrane region" description="Helical" evidence="1">
    <location>
        <begin position="344"/>
        <end position="365"/>
    </location>
</feature>
<protein>
    <submittedName>
        <fullName evidence="3">Phage protein</fullName>
    </submittedName>
</protein>
<accession>A0A9W6DFY3</accession>
<dbReference type="Pfam" id="PF20155">
    <property type="entry name" value="TMP_3"/>
    <property type="match status" value="1"/>
</dbReference>
<comment type="caution">
    <text evidence="3">The sequence shown here is derived from an EMBL/GenBank/DDBJ whole genome shotgun (WGS) entry which is preliminary data.</text>
</comment>
<evidence type="ECO:0000313" key="4">
    <source>
        <dbReference type="Proteomes" id="UP001144256"/>
    </source>
</evidence>
<dbReference type="NCBIfam" id="TIGR02675">
    <property type="entry name" value="tape_meas_nterm"/>
    <property type="match status" value="1"/>
</dbReference>
<evidence type="ECO:0000313" key="3">
    <source>
        <dbReference type="EMBL" id="GKX29194.1"/>
    </source>
</evidence>
<dbReference type="AlphaFoldDB" id="A0A9W6DFY3"/>
<sequence>MATLTQSLKLNDGFNPVLNNITQNTNVAIANFKKFKQVTKNTCNIKNFNLANININAMGIGIKEAGERQDEFNDKVAEGEKKSFKLLNVIDAVKKLKSNDKVTKFINSADEYVKSQSKIQQINDNLQTTEELNKKIFKSAGRSRSSYSQMVDTVSKIGSTASGSFSNNDEMIAFSELMTKSFNLAGISANDQSKAMNQLAEGMAKGSIQGNAFNTILQNSPALAQSIADEMGVPLDKLDEVSSKGRITSDVVKSALFKSADDINSQFDQMPMKFSDITTNINDNIAYGLQPAFQAFSDFINSSSAQELFTTIASGLRVCMGAVGEFIDAIALIATFFIDNWSLISPLLFAILIPLLLLKGTTMVLNGIMAISNGIKAVGTTINTALSIANRRAAEATIEQTTAQWGFNSALLACPITWIILAVIVLIALIFLVVNAINHFAGTSISAIGVIWGAICTLGAFIQNLLFGVLELALGMINRLINPYIRFANFIGNVFTNPISSIIYLFQSMADGVLGVLEKIASAMDFIFGTKMADTVSGWRAGLKDMADDVVQEYAPDENYTNIIDELDLSVDDLGLKRADYGKTWNSAYDSGEKFQNSIADKFNFDTGMEDSINDILKDSIDKDLLDNFGNQENPVYTNSTVDNTVDVSSEDLKIMRDIAEMQAIQNFVTLTPTVKVTTGDIHKDVDVNTVVDKITNSLNEEVSANVKGAYNV</sequence>
<keyword evidence="1" id="KW-0812">Transmembrane</keyword>
<keyword evidence="1" id="KW-0472">Membrane</keyword>
<organism evidence="3 4">
    <name type="scientific">Vallitalea longa</name>
    <dbReference type="NCBI Taxonomy" id="2936439"/>
    <lineage>
        <taxon>Bacteria</taxon>
        <taxon>Bacillati</taxon>
        <taxon>Bacillota</taxon>
        <taxon>Clostridia</taxon>
        <taxon>Lachnospirales</taxon>
        <taxon>Vallitaleaceae</taxon>
        <taxon>Vallitalea</taxon>
    </lineage>
</organism>
<feature type="transmembrane region" description="Helical" evidence="1">
    <location>
        <begin position="410"/>
        <end position="437"/>
    </location>
</feature>
<reference evidence="3" key="1">
    <citation type="submission" date="2022-06" db="EMBL/GenBank/DDBJ databases">
        <title>Vallitalea longa sp. nov., an anaerobic bacterium isolated from marine sediment.</title>
        <authorList>
            <person name="Hirano S."/>
            <person name="Terahara T."/>
            <person name="Mori K."/>
            <person name="Hamada M."/>
            <person name="Matsumoto R."/>
            <person name="Kobayashi T."/>
        </authorList>
    </citation>
    <scope>NUCLEOTIDE SEQUENCE</scope>
    <source>
        <strain evidence="3">SH18-1</strain>
    </source>
</reference>
<feature type="transmembrane region" description="Helical" evidence="1">
    <location>
        <begin position="449"/>
        <end position="475"/>
    </location>
</feature>
<feature type="transmembrane region" description="Helical" evidence="1">
    <location>
        <begin position="487"/>
        <end position="506"/>
    </location>
</feature>
<feature type="domain" description="Tape measure protein N-terminal" evidence="2">
    <location>
        <begin position="104"/>
        <end position="286"/>
    </location>
</feature>
<name>A0A9W6DFY3_9FIRM</name>
<dbReference type="InterPro" id="IPR013491">
    <property type="entry name" value="Tape_meas_N"/>
</dbReference>
<proteinExistence type="predicted"/>
<dbReference type="EMBL" id="BRLB01000003">
    <property type="protein sequence ID" value="GKX29194.1"/>
    <property type="molecule type" value="Genomic_DNA"/>
</dbReference>
<evidence type="ECO:0000259" key="2">
    <source>
        <dbReference type="Pfam" id="PF20155"/>
    </source>
</evidence>
<keyword evidence="4" id="KW-1185">Reference proteome</keyword>
<gene>
    <name evidence="3" type="ORF">SH1V18_16740</name>
</gene>
<dbReference type="Proteomes" id="UP001144256">
    <property type="component" value="Unassembled WGS sequence"/>
</dbReference>
<evidence type="ECO:0000256" key="1">
    <source>
        <dbReference type="SAM" id="Phobius"/>
    </source>
</evidence>